<feature type="region of interest" description="Disordered" evidence="1">
    <location>
        <begin position="158"/>
        <end position="182"/>
    </location>
</feature>
<feature type="transmembrane region" description="Helical" evidence="2">
    <location>
        <begin position="133"/>
        <end position="151"/>
    </location>
</feature>
<dbReference type="EMBL" id="LHZA01000108">
    <property type="protein sequence ID" value="KXU99147.1"/>
    <property type="molecule type" value="Genomic_DNA"/>
</dbReference>
<comment type="caution">
    <text evidence="3">The sequence shown here is derived from an EMBL/GenBank/DDBJ whole genome shotgun (WGS) entry which is preliminary data.</text>
</comment>
<keyword evidence="2" id="KW-1133">Transmembrane helix</keyword>
<gene>
    <name evidence="3" type="ORF">AD928_02620</name>
</gene>
<keyword evidence="2" id="KW-0472">Membrane</keyword>
<dbReference type="Proteomes" id="UP000075473">
    <property type="component" value="Unassembled WGS sequence"/>
</dbReference>
<reference evidence="3 4" key="1">
    <citation type="submission" date="2015-06" db="EMBL/GenBank/DDBJ databases">
        <title>Improved classification and identification of acetic acid bacteria using matrix-assisted laser desorption/ionization time-of-flight mass spectrometry; Gluconobacter nephelii and Gluconobacter uchimurae are later heterotypic synonyms of Gluconobacter japonicus and Gluconobacter oxydans, respectively.</title>
        <authorList>
            <person name="Li L."/>
            <person name="Cleenwerck I."/>
            <person name="De Vuyst L."/>
            <person name="Vandamme P."/>
        </authorList>
    </citation>
    <scope>NUCLEOTIDE SEQUENCE [LARGE SCALE GENOMIC DNA]</scope>
    <source>
        <strain evidence="3 4">LMG 1625</strain>
    </source>
</reference>
<organism evidence="3 4">
    <name type="scientific">Acetobacter cerevisiae</name>
    <dbReference type="NCBI Taxonomy" id="178900"/>
    <lineage>
        <taxon>Bacteria</taxon>
        <taxon>Pseudomonadati</taxon>
        <taxon>Pseudomonadota</taxon>
        <taxon>Alphaproteobacteria</taxon>
        <taxon>Acetobacterales</taxon>
        <taxon>Acetobacteraceae</taxon>
        <taxon>Acetobacter</taxon>
    </lineage>
</organism>
<evidence type="ECO:0000256" key="2">
    <source>
        <dbReference type="SAM" id="Phobius"/>
    </source>
</evidence>
<proteinExistence type="predicted"/>
<evidence type="ECO:0000313" key="4">
    <source>
        <dbReference type="Proteomes" id="UP000075473"/>
    </source>
</evidence>
<evidence type="ECO:0000256" key="1">
    <source>
        <dbReference type="SAM" id="MobiDB-lite"/>
    </source>
</evidence>
<dbReference type="PATRIC" id="fig|178900.5.peg.2442"/>
<protein>
    <submittedName>
        <fullName evidence="3">Uncharacterized protein</fullName>
    </submittedName>
</protein>
<evidence type="ECO:0000313" key="3">
    <source>
        <dbReference type="EMBL" id="KXU99147.1"/>
    </source>
</evidence>
<dbReference type="AlphaFoldDB" id="A0A149QPA4"/>
<accession>A0A149QPA4</accession>
<feature type="transmembrane region" description="Helical" evidence="2">
    <location>
        <begin position="92"/>
        <end position="113"/>
    </location>
</feature>
<feature type="transmembrane region" description="Helical" evidence="2">
    <location>
        <begin position="58"/>
        <end position="80"/>
    </location>
</feature>
<name>A0A149QPA4_9PROT</name>
<dbReference type="RefSeq" id="WP_062248039.1">
    <property type="nucleotide sequence ID" value="NZ_LHZA01000108.1"/>
</dbReference>
<keyword evidence="2" id="KW-0812">Transmembrane</keyword>
<sequence length="182" mass="20620">MNRNDIDFEGIKARLGLFWETPDELVLAALGSTVLAGFLSCAYRHVERGMNSVQHAGFSGFHILGIILWLTIACFGASWLSRKRASFNIPRLYCDRASWGMALFCLVKIYVFLQSSQTETSSFLFAFSTFHLYFTPGSGILFLLAAPVLLWRATRIEKAQEADRQPDEREPELLPPYDDKND</sequence>